<comment type="similarity">
    <text evidence="1">Belongs to the IMPACT family.</text>
</comment>
<dbReference type="EMBL" id="ACDE02000023">
    <property type="protein sequence ID" value="EEO41076.2"/>
    <property type="molecule type" value="Genomic_DNA"/>
</dbReference>
<dbReference type="PANTHER" id="PTHR16301:SF20">
    <property type="entry name" value="IMPACT FAMILY MEMBER YIGZ"/>
    <property type="match status" value="1"/>
</dbReference>
<dbReference type="PANTHER" id="PTHR16301">
    <property type="entry name" value="IMPACT-RELATED"/>
    <property type="match status" value="1"/>
</dbReference>
<dbReference type="RefSeq" id="WP_008800279.1">
    <property type="nucleotide sequence ID" value="NZ_KQ235738.1"/>
</dbReference>
<dbReference type="InterPro" id="IPR001498">
    <property type="entry name" value="Impact_N"/>
</dbReference>
<dbReference type="eggNOG" id="COG1739">
    <property type="taxonomic scope" value="Bacteria"/>
</dbReference>
<dbReference type="SUPFAM" id="SSF54211">
    <property type="entry name" value="Ribosomal protein S5 domain 2-like"/>
    <property type="match status" value="1"/>
</dbReference>
<accession>A0A0M1VWQ2</accession>
<protein>
    <recommendedName>
        <fullName evidence="2">Impact N-terminal domain-containing protein</fullName>
    </recommendedName>
</protein>
<proteinExistence type="inferred from homology"/>
<organism evidence="3 4">
    <name type="scientific">Fusobacterium vincentii 4_1_13</name>
    <dbReference type="NCBI Taxonomy" id="469606"/>
    <lineage>
        <taxon>Bacteria</taxon>
        <taxon>Fusobacteriati</taxon>
        <taxon>Fusobacteriota</taxon>
        <taxon>Fusobacteriia</taxon>
        <taxon>Fusobacteriales</taxon>
        <taxon>Fusobacteriaceae</taxon>
        <taxon>Fusobacterium</taxon>
    </lineage>
</organism>
<evidence type="ECO:0000259" key="2">
    <source>
        <dbReference type="Pfam" id="PF01205"/>
    </source>
</evidence>
<dbReference type="InterPro" id="IPR020568">
    <property type="entry name" value="Ribosomal_Su5_D2-typ_SF"/>
</dbReference>
<evidence type="ECO:0000256" key="1">
    <source>
        <dbReference type="ARBA" id="ARBA00007665"/>
    </source>
</evidence>
<feature type="domain" description="Impact N-terminal" evidence="2">
    <location>
        <begin position="18"/>
        <end position="124"/>
    </location>
</feature>
<reference evidence="3 4" key="1">
    <citation type="submission" date="2011-10" db="EMBL/GenBank/DDBJ databases">
        <title>The Genome Sequence of Fusobacterium sp. 4_1_13.</title>
        <authorList>
            <consortium name="The Broad Institute Genome Sequencing Platform"/>
            <person name="Earl A."/>
            <person name="Ward D."/>
            <person name="Feldgarden M."/>
            <person name="Gevers D."/>
            <person name="Strauss J."/>
            <person name="Ambrose C."/>
            <person name="Allen-Vercoe E."/>
            <person name="Young S.K."/>
            <person name="Zeng Q."/>
            <person name="Gargeya S."/>
            <person name="Fitzgerald M."/>
            <person name="Haas B."/>
            <person name="Abouelleil A."/>
            <person name="Alvarado L."/>
            <person name="Arachchi H.M."/>
            <person name="Berlin A."/>
            <person name="Brown A."/>
            <person name="Chapman S.B."/>
            <person name="Chen Z."/>
            <person name="Dunbar C."/>
            <person name="Freedman E."/>
            <person name="Gearin G."/>
            <person name="Goldberg J."/>
            <person name="Griggs A."/>
            <person name="Gujja S."/>
            <person name="Heiman D."/>
            <person name="Howarth C."/>
            <person name="Larson L."/>
            <person name="Lui A."/>
            <person name="MacDonald P.J."/>
            <person name="Montmayeur A."/>
            <person name="Murphy C."/>
            <person name="Neiman D."/>
            <person name="Pearson M."/>
            <person name="Priest M."/>
            <person name="Roberts A."/>
            <person name="Saif S."/>
            <person name="Shea T."/>
            <person name="Shenoy N."/>
            <person name="Sisk P."/>
            <person name="Stolte C."/>
            <person name="Sykes S."/>
            <person name="Wortman J."/>
            <person name="Nusbaum C."/>
            <person name="Birren B."/>
        </authorList>
    </citation>
    <scope>NUCLEOTIDE SEQUENCE [LARGE SCALE GENOMIC DNA]</scope>
    <source>
        <strain evidence="3 4">4_1_13</strain>
    </source>
</reference>
<dbReference type="InterPro" id="IPR036956">
    <property type="entry name" value="Impact_N_sf"/>
</dbReference>
<gene>
    <name evidence="3" type="ORF">FSCG_01789</name>
</gene>
<dbReference type="GO" id="GO:0005737">
    <property type="term" value="C:cytoplasm"/>
    <property type="evidence" value="ECO:0007669"/>
    <property type="project" value="TreeGrafter"/>
</dbReference>
<dbReference type="AlphaFoldDB" id="A0A0M1VWQ2"/>
<dbReference type="GO" id="GO:0006446">
    <property type="term" value="P:regulation of translational initiation"/>
    <property type="evidence" value="ECO:0007669"/>
    <property type="project" value="TreeGrafter"/>
</dbReference>
<name>A0A0M1VWQ2_FUSVC</name>
<dbReference type="Pfam" id="PF01205">
    <property type="entry name" value="Impact_N"/>
    <property type="match status" value="1"/>
</dbReference>
<sequence>MEKIKTVKKECKIEFEEKKSKFIGYTKPVFSKEEAEDYIKYIKNLHSDATHNCSAYKINNNGLEFFKVDDDGEPSGTAGKPMGDIINYMNVTNLVVIATRYFGGIKLGAGGLVRNYAKTAKLAITEAEIIDFVDKVDLIFEIPYERLGELEKLLKDYEAEIIEKSFLEKIIFKVRINKEFYDILENYPYINLLDI</sequence>
<comment type="caution">
    <text evidence="3">The sequence shown here is derived from an EMBL/GenBank/DDBJ whole genome shotgun (WGS) entry which is preliminary data.</text>
</comment>
<dbReference type="InterPro" id="IPR023582">
    <property type="entry name" value="Impact"/>
</dbReference>
<dbReference type="Gene3D" id="3.30.230.30">
    <property type="entry name" value="Impact, N-terminal domain"/>
    <property type="match status" value="1"/>
</dbReference>
<evidence type="ECO:0000313" key="4">
    <source>
        <dbReference type="Proteomes" id="UP000004925"/>
    </source>
</evidence>
<evidence type="ECO:0000313" key="3">
    <source>
        <dbReference type="EMBL" id="EEO41076.2"/>
    </source>
</evidence>
<dbReference type="Proteomes" id="UP000004925">
    <property type="component" value="Unassembled WGS sequence"/>
</dbReference>